<keyword evidence="1" id="KW-1133">Transmembrane helix</keyword>
<dbReference type="RefSeq" id="WP_127935635.1">
    <property type="nucleotide sequence ID" value="NZ_SAUN01000001.1"/>
</dbReference>
<sequence length="159" mass="17825">MDFTVRYQPSQEEVARALQQGVKLQLRVLLAALIAVLVVCGLLLVLMGSVTIGIAMFIGAVLFPVVMSWSLHRTGRRRLAFLCVPTTLHLTGDGYKAETDQHTTATQWSLFSRVVSTSEFWLFFVNRQFTGFLPRRAFTHEQQAELDAFFAARQSTAVS</sequence>
<feature type="transmembrane region" description="Helical" evidence="1">
    <location>
        <begin position="26"/>
        <end position="46"/>
    </location>
</feature>
<proteinExistence type="predicted"/>
<evidence type="ECO:0000256" key="1">
    <source>
        <dbReference type="SAM" id="Phobius"/>
    </source>
</evidence>
<evidence type="ECO:0000259" key="2">
    <source>
        <dbReference type="Pfam" id="PF14317"/>
    </source>
</evidence>
<keyword evidence="1" id="KW-0472">Membrane</keyword>
<dbReference type="InterPro" id="IPR025588">
    <property type="entry name" value="YcxB-like_C"/>
</dbReference>
<dbReference type="Pfam" id="PF14317">
    <property type="entry name" value="YcxB"/>
    <property type="match status" value="1"/>
</dbReference>
<protein>
    <submittedName>
        <fullName evidence="3">YcxB-like protein</fullName>
    </submittedName>
</protein>
<accession>A0A438MDQ6</accession>
<evidence type="ECO:0000313" key="4">
    <source>
        <dbReference type="Proteomes" id="UP000284824"/>
    </source>
</evidence>
<name>A0A438MDQ6_9ACTN</name>
<dbReference type="AlphaFoldDB" id="A0A438MDQ6"/>
<organism evidence="3 4">
    <name type="scientific">Nonomuraea polychroma</name>
    <dbReference type="NCBI Taxonomy" id="46176"/>
    <lineage>
        <taxon>Bacteria</taxon>
        <taxon>Bacillati</taxon>
        <taxon>Actinomycetota</taxon>
        <taxon>Actinomycetes</taxon>
        <taxon>Streptosporangiales</taxon>
        <taxon>Streptosporangiaceae</taxon>
        <taxon>Nonomuraea</taxon>
    </lineage>
</organism>
<keyword evidence="4" id="KW-1185">Reference proteome</keyword>
<dbReference type="OrthoDB" id="3477586at2"/>
<dbReference type="EMBL" id="SAUN01000001">
    <property type="protein sequence ID" value="RVX43758.1"/>
    <property type="molecule type" value="Genomic_DNA"/>
</dbReference>
<dbReference type="Proteomes" id="UP000284824">
    <property type="component" value="Unassembled WGS sequence"/>
</dbReference>
<feature type="transmembrane region" description="Helical" evidence="1">
    <location>
        <begin position="52"/>
        <end position="71"/>
    </location>
</feature>
<comment type="caution">
    <text evidence="3">The sequence shown here is derived from an EMBL/GenBank/DDBJ whole genome shotgun (WGS) entry which is preliminary data.</text>
</comment>
<evidence type="ECO:0000313" key="3">
    <source>
        <dbReference type="EMBL" id="RVX43758.1"/>
    </source>
</evidence>
<gene>
    <name evidence="3" type="ORF">EDD27_6453</name>
</gene>
<feature type="domain" description="YcxB-like C-terminal" evidence="2">
    <location>
        <begin position="91"/>
        <end position="149"/>
    </location>
</feature>
<reference evidence="3 4" key="1">
    <citation type="submission" date="2019-01" db="EMBL/GenBank/DDBJ databases">
        <title>Sequencing the genomes of 1000 actinobacteria strains.</title>
        <authorList>
            <person name="Klenk H.-P."/>
        </authorList>
    </citation>
    <scope>NUCLEOTIDE SEQUENCE [LARGE SCALE GENOMIC DNA]</scope>
    <source>
        <strain evidence="3 4">DSM 43925</strain>
    </source>
</reference>
<keyword evidence="1" id="KW-0812">Transmembrane</keyword>